<dbReference type="InterPro" id="IPR053135">
    <property type="entry name" value="AKR2_Oxidoreductase"/>
</dbReference>
<proteinExistence type="predicted"/>
<dbReference type="Gene3D" id="3.20.20.100">
    <property type="entry name" value="NADP-dependent oxidoreductase domain"/>
    <property type="match status" value="1"/>
</dbReference>
<dbReference type="InterPro" id="IPR036812">
    <property type="entry name" value="NAD(P)_OxRdtase_dom_sf"/>
</dbReference>
<feature type="chain" id="PRO_5039710772" evidence="1">
    <location>
        <begin position="32"/>
        <end position="309"/>
    </location>
</feature>
<feature type="signal peptide" evidence="1">
    <location>
        <begin position="1"/>
        <end position="31"/>
    </location>
</feature>
<evidence type="ECO:0000259" key="2">
    <source>
        <dbReference type="Pfam" id="PF00248"/>
    </source>
</evidence>
<dbReference type="Pfam" id="PF00248">
    <property type="entry name" value="Aldo_ket_red"/>
    <property type="match status" value="1"/>
</dbReference>
<protein>
    <submittedName>
        <fullName evidence="3">Aldo/keto reductase</fullName>
    </submittedName>
</protein>
<evidence type="ECO:0000313" key="4">
    <source>
        <dbReference type="Proteomes" id="UP000808146"/>
    </source>
</evidence>
<dbReference type="InterPro" id="IPR023210">
    <property type="entry name" value="NADP_OxRdtase_dom"/>
</dbReference>
<keyword evidence="1" id="KW-0732">Signal</keyword>
<name>A0A9D7LPU0_9RHOO</name>
<dbReference type="EMBL" id="JADKBR010000015">
    <property type="protein sequence ID" value="MBK8890949.1"/>
    <property type="molecule type" value="Genomic_DNA"/>
</dbReference>
<feature type="domain" description="NADP-dependent oxidoreductase" evidence="2">
    <location>
        <begin position="50"/>
        <end position="294"/>
    </location>
</feature>
<dbReference type="PANTHER" id="PTHR43312">
    <property type="entry name" value="D-THREO-ALDOSE 1-DEHYDROGENASE"/>
    <property type="match status" value="1"/>
</dbReference>
<dbReference type="SUPFAM" id="SSF51430">
    <property type="entry name" value="NAD(P)-linked oxidoreductase"/>
    <property type="match status" value="1"/>
</dbReference>
<organism evidence="3 4">
    <name type="scientific">Candidatus Dechloromonas phosphorivorans</name>
    <dbReference type="NCBI Taxonomy" id="2899244"/>
    <lineage>
        <taxon>Bacteria</taxon>
        <taxon>Pseudomonadati</taxon>
        <taxon>Pseudomonadota</taxon>
        <taxon>Betaproteobacteria</taxon>
        <taxon>Rhodocyclales</taxon>
        <taxon>Azonexaceae</taxon>
        <taxon>Dechloromonas</taxon>
    </lineage>
</organism>
<dbReference type="PANTHER" id="PTHR43312:SF1">
    <property type="entry name" value="NADP-DEPENDENT OXIDOREDUCTASE DOMAIN-CONTAINING PROTEIN"/>
    <property type="match status" value="1"/>
</dbReference>
<gene>
    <name evidence="3" type="ORF">IPN75_11505</name>
</gene>
<comment type="caution">
    <text evidence="3">The sequence shown here is derived from an EMBL/GenBank/DDBJ whole genome shotgun (WGS) entry which is preliminary data.</text>
</comment>
<evidence type="ECO:0000313" key="3">
    <source>
        <dbReference type="EMBL" id="MBK8890949.1"/>
    </source>
</evidence>
<accession>A0A9D7LPU0</accession>
<dbReference type="InterPro" id="IPR006311">
    <property type="entry name" value="TAT_signal"/>
</dbReference>
<reference evidence="3" key="1">
    <citation type="submission" date="2020-10" db="EMBL/GenBank/DDBJ databases">
        <title>Connecting structure to function with the recovery of over 1000 high-quality activated sludge metagenome-assembled genomes encoding full-length rRNA genes using long-read sequencing.</title>
        <authorList>
            <person name="Singleton C.M."/>
            <person name="Petriglieri F."/>
            <person name="Kristensen J.M."/>
            <person name="Kirkegaard R.H."/>
            <person name="Michaelsen T.Y."/>
            <person name="Andersen M.H."/>
            <person name="Karst S.M."/>
            <person name="Dueholm M.S."/>
            <person name="Nielsen P.H."/>
            <person name="Albertsen M."/>
        </authorList>
    </citation>
    <scope>NUCLEOTIDE SEQUENCE</scope>
    <source>
        <strain evidence="3">OdNE_18-Q3-R46-58_BAT3C.305</strain>
    </source>
</reference>
<evidence type="ECO:0000256" key="1">
    <source>
        <dbReference type="SAM" id="SignalP"/>
    </source>
</evidence>
<dbReference type="PROSITE" id="PS51318">
    <property type="entry name" value="TAT"/>
    <property type="match status" value="1"/>
</dbReference>
<dbReference type="AlphaFoldDB" id="A0A9D7LPU0"/>
<dbReference type="Proteomes" id="UP000808146">
    <property type="component" value="Unassembled WGS sequence"/>
</dbReference>
<sequence>MSRHPSVPRRELLKTGLALAAATLAPSTLLAQTELLTRPVPSTGVRLPIVGIGTNRFRTGDPAWNARLRETLSTFARLGGKVVDTAPSYGDSERAIGAILGETGLRDRIFLATKLDRDAIEDGRQRLEASFAALGTTRLDLVQLHNLRGAGTLLPLLREQKAAGRIGHIGITSSSASQYAEMEAIMRREALDFIQADYAVGNRGAEQRLLPLAAERGMAVLVNLPFGRGAQFRAVGGRPLPGWAAEIDCDSWAQVFLKYVLGNAAVTCAIPGSTQAAHVEDNLGAARGRLPDATLRQTMARYFDAIADN</sequence>
<dbReference type="CDD" id="cd19095">
    <property type="entry name" value="AKR_PA4992-like"/>
    <property type="match status" value="1"/>
</dbReference>